<dbReference type="CDD" id="cd00167">
    <property type="entry name" value="SANT"/>
    <property type="match status" value="1"/>
</dbReference>
<gene>
    <name evidence="2" type="ORF">N7452_009094</name>
</gene>
<name>A0A9W9Q9B8_PENBR</name>
<dbReference type="PANTHER" id="PTHR15992">
    <property type="entry name" value="HOLLIDAY JUNCTION RECOGNITION PROTEIN"/>
    <property type="match status" value="1"/>
</dbReference>
<feature type="compositionally biased region" description="Polar residues" evidence="1">
    <location>
        <begin position="327"/>
        <end position="339"/>
    </location>
</feature>
<feature type="region of interest" description="Disordered" evidence="1">
    <location>
        <begin position="187"/>
        <end position="509"/>
    </location>
</feature>
<feature type="compositionally biased region" description="Polar residues" evidence="1">
    <location>
        <begin position="463"/>
        <end position="497"/>
    </location>
</feature>
<feature type="region of interest" description="Disordered" evidence="1">
    <location>
        <begin position="1"/>
        <end position="47"/>
    </location>
</feature>
<dbReference type="GO" id="GO:0046982">
    <property type="term" value="F:protein heterodimerization activity"/>
    <property type="evidence" value="ECO:0007669"/>
    <property type="project" value="InterPro"/>
</dbReference>
<evidence type="ECO:0000313" key="2">
    <source>
        <dbReference type="EMBL" id="KAJ5328704.1"/>
    </source>
</evidence>
<dbReference type="InterPro" id="IPR001005">
    <property type="entry name" value="SANT/Myb"/>
</dbReference>
<organism evidence="2 3">
    <name type="scientific">Penicillium brevicompactum</name>
    <dbReference type="NCBI Taxonomy" id="5074"/>
    <lineage>
        <taxon>Eukaryota</taxon>
        <taxon>Fungi</taxon>
        <taxon>Dikarya</taxon>
        <taxon>Ascomycota</taxon>
        <taxon>Pezizomycotina</taxon>
        <taxon>Eurotiomycetes</taxon>
        <taxon>Eurotiomycetidae</taxon>
        <taxon>Eurotiales</taxon>
        <taxon>Aspergillaceae</taxon>
        <taxon>Penicillium</taxon>
    </lineage>
</organism>
<dbReference type="InterPro" id="IPR009072">
    <property type="entry name" value="Histone-fold"/>
</dbReference>
<feature type="compositionally biased region" description="Polar residues" evidence="1">
    <location>
        <begin position="352"/>
        <end position="370"/>
    </location>
</feature>
<reference evidence="2" key="1">
    <citation type="submission" date="2022-12" db="EMBL/GenBank/DDBJ databases">
        <authorList>
            <person name="Petersen C."/>
        </authorList>
    </citation>
    <scope>NUCLEOTIDE SEQUENCE</scope>
    <source>
        <strain evidence="2">IBT 35673</strain>
    </source>
</reference>
<dbReference type="Proteomes" id="UP001147695">
    <property type="component" value="Unassembled WGS sequence"/>
</dbReference>
<feature type="compositionally biased region" description="Acidic residues" evidence="1">
    <location>
        <begin position="116"/>
        <end position="138"/>
    </location>
</feature>
<dbReference type="Pfam" id="PF10384">
    <property type="entry name" value="Scm3"/>
    <property type="match status" value="1"/>
</dbReference>
<evidence type="ECO:0000256" key="1">
    <source>
        <dbReference type="SAM" id="MobiDB-lite"/>
    </source>
</evidence>
<dbReference type="EMBL" id="JAPZBQ010000005">
    <property type="protein sequence ID" value="KAJ5328704.1"/>
    <property type="molecule type" value="Genomic_DNA"/>
</dbReference>
<dbReference type="GO" id="GO:0005634">
    <property type="term" value="C:nucleus"/>
    <property type="evidence" value="ECO:0007669"/>
    <property type="project" value="InterPro"/>
</dbReference>
<feature type="compositionally biased region" description="Basic residues" evidence="1">
    <location>
        <begin position="264"/>
        <end position="275"/>
    </location>
</feature>
<feature type="compositionally biased region" description="Polar residues" evidence="1">
    <location>
        <begin position="629"/>
        <end position="640"/>
    </location>
</feature>
<feature type="compositionally biased region" description="Pro residues" evidence="1">
    <location>
        <begin position="154"/>
        <end position="165"/>
    </location>
</feature>
<feature type="compositionally biased region" description="Polar residues" evidence="1">
    <location>
        <begin position="386"/>
        <end position="395"/>
    </location>
</feature>
<dbReference type="PANTHER" id="PTHR15992:SF5">
    <property type="entry name" value="HOLLIDAY JUNCTION RECOGNITION PROTEIN"/>
    <property type="match status" value="1"/>
</dbReference>
<dbReference type="GO" id="GO:0042393">
    <property type="term" value="F:histone binding"/>
    <property type="evidence" value="ECO:0007669"/>
    <property type="project" value="InterPro"/>
</dbReference>
<proteinExistence type="predicted"/>
<evidence type="ECO:0000313" key="3">
    <source>
        <dbReference type="Proteomes" id="UP001147695"/>
    </source>
</evidence>
<feature type="region of interest" description="Disordered" evidence="1">
    <location>
        <begin position="616"/>
        <end position="690"/>
    </location>
</feature>
<dbReference type="AlphaFoldDB" id="A0A9W9Q9B8"/>
<dbReference type="InterPro" id="IPR018465">
    <property type="entry name" value="Scm3/HJURP"/>
</dbReference>
<reference evidence="2" key="2">
    <citation type="journal article" date="2023" name="IMA Fungus">
        <title>Comparative genomic study of the Penicillium genus elucidates a diverse pangenome and 15 lateral gene transfer events.</title>
        <authorList>
            <person name="Petersen C."/>
            <person name="Sorensen T."/>
            <person name="Nielsen M.R."/>
            <person name="Sondergaard T.E."/>
            <person name="Sorensen J.L."/>
            <person name="Fitzpatrick D.A."/>
            <person name="Frisvad J.C."/>
            <person name="Nielsen K.L."/>
        </authorList>
    </citation>
    <scope>NUCLEOTIDE SEQUENCE</scope>
    <source>
        <strain evidence="2">IBT 35673</strain>
    </source>
</reference>
<feature type="compositionally biased region" description="Basic and acidic residues" evidence="1">
    <location>
        <begin position="416"/>
        <end position="441"/>
    </location>
</feature>
<evidence type="ECO:0008006" key="4">
    <source>
        <dbReference type="Google" id="ProtNLM"/>
    </source>
</evidence>
<feature type="compositionally biased region" description="Polar residues" evidence="1">
    <location>
        <begin position="238"/>
        <end position="248"/>
    </location>
</feature>
<comment type="caution">
    <text evidence="2">The sequence shown here is derived from an EMBL/GenBank/DDBJ whole genome shotgun (WGS) entry which is preliminary data.</text>
</comment>
<feature type="region of interest" description="Disordered" evidence="1">
    <location>
        <begin position="115"/>
        <end position="175"/>
    </location>
</feature>
<dbReference type="Gene3D" id="1.10.20.10">
    <property type="entry name" value="Histone, subunit A"/>
    <property type="match status" value="1"/>
</dbReference>
<protein>
    <recommendedName>
        <fullName evidence="4">Myb-like domain-containing protein</fullName>
    </recommendedName>
</protein>
<accession>A0A9W9Q9B8</accession>
<feature type="compositionally biased region" description="Polar residues" evidence="1">
    <location>
        <begin position="189"/>
        <end position="213"/>
    </location>
</feature>
<sequence length="703" mass="77049">MHNHDSMILPAQDIEPPAKRQRLSPALGAEHATANASEEIPDDFDLPAARAQNDSKLKSLFEGIFAKYSHDFTDVGDEIDLETGNIVVDNGHLLGLQEEGADGGQPRSWLFQAGLEEPEGPDTDLDGGQEEEENDDAECAGSAPGDLMPNVSAPSPPVHAPPPAQPQGDDDDSLDFVFTFKASGATGLSPVTKTQHVSCPTNSNHHPTNSLNHPRTVDPVAASKPQDPIWAVPDLPQSFATPTTQTRKVNVELIPSARSPSPPCRRKPAAKRKYHSSPVAQDWSFASVPDGNESDDPLQDHEPSPTPSKMRIIRGKRQVPTKDPGTPSRSAVTTPSKAQVNHEKYRRHSRAPTPNAQSTQPHLVSPTKSPQKGIYVAQPKSVGDLEQSNTNSYEETSLEIETQDDHTLVSTFADLEGDRAWEEEAKARENKSPQRSQHEDIFDSAPIASIESDRIEVDERKSAQGNGPPNTQFQADTTLDSTLGPESTPVASTKVPSAEPPQNSPSKRRIMTPDEAKVILRVMHQENKKAIDVVKLMPMLDYQTVWHWYFNHWTRRLAHPPHLSAPWSHSELATFTRLSSQSGLCWAKIQREFSGRSRAEVEFELLRAFVDGRASSAAEHPTHRPSHPASEQLSDSSQEVWVQAEEMKIESESTDGALHSVERADQYAHSDSPPSPSATEGRPGKAGHVENSYVSNALLELFK</sequence>
<feature type="compositionally biased region" description="Basic and acidic residues" evidence="1">
    <location>
        <begin position="451"/>
        <end position="462"/>
    </location>
</feature>